<accession>A0A811MI15</accession>
<gene>
    <name evidence="1" type="ORF">NCGR_LOCUS2728</name>
</gene>
<keyword evidence="2" id="KW-1185">Reference proteome</keyword>
<dbReference type="AlphaFoldDB" id="A0A811MI15"/>
<sequence>MREAADRGGAWGCRAHRQWAVTAQAAAGCAGTGANRPWSQAAEGMDCLETKFPQKSMVSDFC</sequence>
<protein>
    <submittedName>
        <fullName evidence="1">Uncharacterized protein</fullName>
    </submittedName>
</protein>
<evidence type="ECO:0000313" key="2">
    <source>
        <dbReference type="Proteomes" id="UP000604825"/>
    </source>
</evidence>
<organism evidence="1 2">
    <name type="scientific">Miscanthus lutarioriparius</name>
    <dbReference type="NCBI Taxonomy" id="422564"/>
    <lineage>
        <taxon>Eukaryota</taxon>
        <taxon>Viridiplantae</taxon>
        <taxon>Streptophyta</taxon>
        <taxon>Embryophyta</taxon>
        <taxon>Tracheophyta</taxon>
        <taxon>Spermatophyta</taxon>
        <taxon>Magnoliopsida</taxon>
        <taxon>Liliopsida</taxon>
        <taxon>Poales</taxon>
        <taxon>Poaceae</taxon>
        <taxon>PACMAD clade</taxon>
        <taxon>Panicoideae</taxon>
        <taxon>Andropogonodae</taxon>
        <taxon>Andropogoneae</taxon>
        <taxon>Saccharinae</taxon>
        <taxon>Miscanthus</taxon>
    </lineage>
</organism>
<name>A0A811MI15_9POAL</name>
<evidence type="ECO:0000313" key="1">
    <source>
        <dbReference type="EMBL" id="CAD6204735.1"/>
    </source>
</evidence>
<dbReference type="Proteomes" id="UP000604825">
    <property type="component" value="Unassembled WGS sequence"/>
</dbReference>
<dbReference type="PROSITE" id="PS51257">
    <property type="entry name" value="PROKAR_LIPOPROTEIN"/>
    <property type="match status" value="1"/>
</dbReference>
<proteinExistence type="predicted"/>
<dbReference type="EMBL" id="CAJGYO010000001">
    <property type="protein sequence ID" value="CAD6204735.1"/>
    <property type="molecule type" value="Genomic_DNA"/>
</dbReference>
<reference evidence="1" key="1">
    <citation type="submission" date="2020-10" db="EMBL/GenBank/DDBJ databases">
        <authorList>
            <person name="Han B."/>
            <person name="Lu T."/>
            <person name="Zhao Q."/>
            <person name="Huang X."/>
            <person name="Zhao Y."/>
        </authorList>
    </citation>
    <scope>NUCLEOTIDE SEQUENCE</scope>
</reference>
<comment type="caution">
    <text evidence="1">The sequence shown here is derived from an EMBL/GenBank/DDBJ whole genome shotgun (WGS) entry which is preliminary data.</text>
</comment>